<dbReference type="RefSeq" id="WP_174495609.1">
    <property type="nucleotide sequence ID" value="NZ_CADDWK010000004.1"/>
</dbReference>
<feature type="region of interest" description="Disordered" evidence="9">
    <location>
        <begin position="251"/>
        <end position="298"/>
    </location>
</feature>
<dbReference type="Pfam" id="PF13614">
    <property type="entry name" value="AAA_31"/>
    <property type="match status" value="1"/>
</dbReference>
<comment type="caution">
    <text evidence="11">The sequence shown here is derived from an EMBL/GenBank/DDBJ whole genome shotgun (WGS) entry which is preliminary data.</text>
</comment>
<gene>
    <name evidence="11" type="ORF">HNQ94_001743</name>
</gene>
<proteinExistence type="inferred from homology"/>
<reference evidence="11 12" key="1">
    <citation type="submission" date="2020-08" db="EMBL/GenBank/DDBJ databases">
        <title>Genomic Encyclopedia of Type Strains, Phase IV (KMG-IV): sequencing the most valuable type-strain genomes for metagenomic binning, comparative biology and taxonomic classification.</title>
        <authorList>
            <person name="Goeker M."/>
        </authorList>
    </citation>
    <scope>NUCLEOTIDE SEQUENCE [LARGE SCALE GENOMIC DNA]</scope>
    <source>
        <strain evidence="11 12">DSM 19612</strain>
    </source>
</reference>
<feature type="compositionally biased region" description="Acidic residues" evidence="9">
    <location>
        <begin position="276"/>
        <end position="298"/>
    </location>
</feature>
<dbReference type="InterPro" id="IPR027417">
    <property type="entry name" value="P-loop_NTPase"/>
</dbReference>
<evidence type="ECO:0000256" key="5">
    <source>
        <dbReference type="ARBA" id="ARBA00022777"/>
    </source>
</evidence>
<evidence type="ECO:0000256" key="9">
    <source>
        <dbReference type="SAM" id="MobiDB-lite"/>
    </source>
</evidence>
<evidence type="ECO:0000256" key="7">
    <source>
        <dbReference type="ARBA" id="ARBA00023137"/>
    </source>
</evidence>
<dbReference type="EMBL" id="JACHGH010000004">
    <property type="protein sequence ID" value="MBB6453295.1"/>
    <property type="molecule type" value="Genomic_DNA"/>
</dbReference>
<keyword evidence="7" id="KW-0829">Tyrosine-protein kinase</keyword>
<protein>
    <recommendedName>
        <fullName evidence="2">non-specific protein-tyrosine kinase</fullName>
        <ecNumber evidence="2">2.7.10.2</ecNumber>
    </recommendedName>
</protein>
<dbReference type="NCBIfam" id="TIGR01007">
    <property type="entry name" value="eps_fam"/>
    <property type="match status" value="1"/>
</dbReference>
<keyword evidence="3" id="KW-0808">Transferase</keyword>
<keyword evidence="12" id="KW-1185">Reference proteome</keyword>
<evidence type="ECO:0000256" key="1">
    <source>
        <dbReference type="ARBA" id="ARBA00007316"/>
    </source>
</evidence>
<dbReference type="PANTHER" id="PTHR32309">
    <property type="entry name" value="TYROSINE-PROTEIN KINASE"/>
    <property type="match status" value="1"/>
</dbReference>
<dbReference type="Gene3D" id="3.40.50.300">
    <property type="entry name" value="P-loop containing nucleotide triphosphate hydrolases"/>
    <property type="match status" value="1"/>
</dbReference>
<evidence type="ECO:0000256" key="2">
    <source>
        <dbReference type="ARBA" id="ARBA00011903"/>
    </source>
</evidence>
<keyword evidence="5" id="KW-0418">Kinase</keyword>
<evidence type="ECO:0000256" key="4">
    <source>
        <dbReference type="ARBA" id="ARBA00022741"/>
    </source>
</evidence>
<keyword evidence="6" id="KW-0067">ATP-binding</keyword>
<evidence type="ECO:0000259" key="10">
    <source>
        <dbReference type="Pfam" id="PF13614"/>
    </source>
</evidence>
<evidence type="ECO:0000256" key="8">
    <source>
        <dbReference type="ARBA" id="ARBA00051245"/>
    </source>
</evidence>
<dbReference type="Proteomes" id="UP000581688">
    <property type="component" value="Unassembled WGS sequence"/>
</dbReference>
<dbReference type="CDD" id="cd05387">
    <property type="entry name" value="BY-kinase"/>
    <property type="match status" value="1"/>
</dbReference>
<dbReference type="AlphaFoldDB" id="A0A841Q4H6"/>
<keyword evidence="4" id="KW-0547">Nucleotide-binding</keyword>
<dbReference type="InterPro" id="IPR005702">
    <property type="entry name" value="Wzc-like_C"/>
</dbReference>
<dbReference type="EC" id="2.7.10.2" evidence="2"/>
<evidence type="ECO:0000256" key="3">
    <source>
        <dbReference type="ARBA" id="ARBA00022679"/>
    </source>
</evidence>
<dbReference type="PANTHER" id="PTHR32309:SF13">
    <property type="entry name" value="FERRIC ENTEROBACTIN TRANSPORT PROTEIN FEPE"/>
    <property type="match status" value="1"/>
</dbReference>
<sequence length="298" mass="33145">MSDRPLISDFKTSSDMMQAYSKLFGSLKNQKGYDQSKTIVITSANAREGKTTIATNLALMYAMTQKKVLLIDANLEAPMLHDVFGLPNDQGLMNLLEKETSVGFSTFIKDTSYEGVSILTSGSKQYSLMKTLQLLSSENFQLLMNNVLSTYDLVLIDGPSAEYGLELEVLSSVADGVLLVVEYGKVKKKRLQTVVSQLKENKPPIIGTVMNKFIEGDFYIFSLIGEKLSISTRPKKGTKKNRLKALFSKSKAKKVIETPTDHGDDENEEPKRGDVRDEESVESLEDLLEGTNQTEEEK</sequence>
<dbReference type="InterPro" id="IPR050445">
    <property type="entry name" value="Bact_polysacc_biosynth/exp"/>
</dbReference>
<evidence type="ECO:0000313" key="12">
    <source>
        <dbReference type="Proteomes" id="UP000581688"/>
    </source>
</evidence>
<comment type="similarity">
    <text evidence="1">Belongs to the CpsD/CapB family.</text>
</comment>
<dbReference type="GO" id="GO:0004715">
    <property type="term" value="F:non-membrane spanning protein tyrosine kinase activity"/>
    <property type="evidence" value="ECO:0007669"/>
    <property type="project" value="UniProtKB-EC"/>
</dbReference>
<dbReference type="GO" id="GO:0005886">
    <property type="term" value="C:plasma membrane"/>
    <property type="evidence" value="ECO:0007669"/>
    <property type="project" value="TreeGrafter"/>
</dbReference>
<evidence type="ECO:0000256" key="6">
    <source>
        <dbReference type="ARBA" id="ARBA00022840"/>
    </source>
</evidence>
<dbReference type="SUPFAM" id="SSF52540">
    <property type="entry name" value="P-loop containing nucleoside triphosphate hydrolases"/>
    <property type="match status" value="1"/>
</dbReference>
<name>A0A841Q4H6_9BACI</name>
<dbReference type="GO" id="GO:0005524">
    <property type="term" value="F:ATP binding"/>
    <property type="evidence" value="ECO:0007669"/>
    <property type="project" value="UniProtKB-KW"/>
</dbReference>
<comment type="catalytic activity">
    <reaction evidence="8">
        <text>L-tyrosyl-[protein] + ATP = O-phospho-L-tyrosyl-[protein] + ADP + H(+)</text>
        <dbReference type="Rhea" id="RHEA:10596"/>
        <dbReference type="Rhea" id="RHEA-COMP:10136"/>
        <dbReference type="Rhea" id="RHEA-COMP:20101"/>
        <dbReference type="ChEBI" id="CHEBI:15378"/>
        <dbReference type="ChEBI" id="CHEBI:30616"/>
        <dbReference type="ChEBI" id="CHEBI:46858"/>
        <dbReference type="ChEBI" id="CHEBI:61978"/>
        <dbReference type="ChEBI" id="CHEBI:456216"/>
        <dbReference type="EC" id="2.7.10.2"/>
    </reaction>
</comment>
<organism evidence="11 12">
    <name type="scientific">Salirhabdus euzebyi</name>
    <dbReference type="NCBI Taxonomy" id="394506"/>
    <lineage>
        <taxon>Bacteria</taxon>
        <taxon>Bacillati</taxon>
        <taxon>Bacillota</taxon>
        <taxon>Bacilli</taxon>
        <taxon>Bacillales</taxon>
        <taxon>Bacillaceae</taxon>
        <taxon>Salirhabdus</taxon>
    </lineage>
</organism>
<accession>A0A841Q4H6</accession>
<dbReference type="InterPro" id="IPR025669">
    <property type="entry name" value="AAA_dom"/>
</dbReference>
<feature type="domain" description="AAA" evidence="10">
    <location>
        <begin position="37"/>
        <end position="198"/>
    </location>
</feature>
<evidence type="ECO:0000313" key="11">
    <source>
        <dbReference type="EMBL" id="MBB6453295.1"/>
    </source>
</evidence>